<dbReference type="PANTHER" id="PTHR41542:SF1">
    <property type="entry name" value="BLL5807 PROTEIN"/>
    <property type="match status" value="1"/>
</dbReference>
<dbReference type="EMBL" id="CP024847">
    <property type="protein sequence ID" value="AUR51864.1"/>
    <property type="molecule type" value="Genomic_DNA"/>
</dbReference>
<gene>
    <name evidence="5" type="ORF">CUN60_05985</name>
</gene>
<feature type="region of interest" description="Disordered" evidence="1">
    <location>
        <begin position="179"/>
        <end position="199"/>
    </location>
</feature>
<evidence type="ECO:0000313" key="6">
    <source>
        <dbReference type="Proteomes" id="UP000236655"/>
    </source>
</evidence>
<feature type="chain" id="PRO_5014445401" evidence="3">
    <location>
        <begin position="29"/>
        <end position="334"/>
    </location>
</feature>
<dbReference type="AlphaFoldDB" id="A0A2I7N5W8"/>
<dbReference type="Proteomes" id="UP000236655">
    <property type="component" value="Chromosome"/>
</dbReference>
<keyword evidence="2" id="KW-0812">Transmembrane</keyword>
<evidence type="ECO:0000256" key="3">
    <source>
        <dbReference type="SAM" id="SignalP"/>
    </source>
</evidence>
<keyword evidence="2" id="KW-1133">Transmembrane helix</keyword>
<evidence type="ECO:0000256" key="2">
    <source>
        <dbReference type="SAM" id="Phobius"/>
    </source>
</evidence>
<evidence type="ECO:0000313" key="5">
    <source>
        <dbReference type="EMBL" id="AUR51864.1"/>
    </source>
</evidence>
<dbReference type="PANTHER" id="PTHR41542">
    <property type="entry name" value="BLL5807 PROTEIN"/>
    <property type="match status" value="1"/>
</dbReference>
<reference evidence="6" key="1">
    <citation type="submission" date="2017-11" db="EMBL/GenBank/DDBJ databases">
        <authorList>
            <person name="Chan K.G."/>
            <person name="Lee L.S."/>
        </authorList>
    </citation>
    <scope>NUCLEOTIDE SEQUENCE [LARGE SCALE GENOMIC DNA]</scope>
    <source>
        <strain evidence="6">DSM 100970</strain>
    </source>
</reference>
<feature type="transmembrane region" description="Helical" evidence="2">
    <location>
        <begin position="120"/>
        <end position="139"/>
    </location>
</feature>
<evidence type="ECO:0000259" key="4">
    <source>
        <dbReference type="SMART" id="SM00978"/>
    </source>
</evidence>
<accession>A0A2I7N5W8</accession>
<dbReference type="InterPro" id="IPR007379">
    <property type="entry name" value="Tim44-like_dom"/>
</dbReference>
<keyword evidence="2" id="KW-0472">Membrane</keyword>
<dbReference type="SUPFAM" id="SSF54427">
    <property type="entry name" value="NTF2-like"/>
    <property type="match status" value="1"/>
</dbReference>
<name>A0A2I7N5W8_9NEIS</name>
<sequence length="334" mass="35812">MVAMNTNLKKVGIILLTGSILFSQNAFAARMGSGKNSGMQRNVNTQQYSNSQSGANSGNAGGYAAQPTGQQRNGPGMGAVVAGAAAGAVGGYMLGKAMNSDKSNSSQVVREAAPSSTSNIPWGIIAILGMLLFIGLMIFRRKTMPQGQGASNPFGTATGSAPVNNNFEIPGIRKDNVAYTPQSQQPQPGVGGNTQQQGNIQSQIPAGMERMADGVESQYFLRQAKGMFLHIQSMNTPENVGEVEKYMTPELYQELKQMISGNDYVADFSQLDSQLMQSTVENNNYVASVRFYGKVSESPTSPAVDFNEMWHFTKPIQGENTKWRVAGIQQLNVN</sequence>
<evidence type="ECO:0000256" key="1">
    <source>
        <dbReference type="SAM" id="MobiDB-lite"/>
    </source>
</evidence>
<protein>
    <submittedName>
        <fullName evidence="5">Tim44 domain-containing protein</fullName>
    </submittedName>
</protein>
<dbReference type="SMART" id="SM00978">
    <property type="entry name" value="Tim44"/>
    <property type="match status" value="1"/>
</dbReference>
<feature type="signal peptide" evidence="3">
    <location>
        <begin position="1"/>
        <end position="28"/>
    </location>
</feature>
<keyword evidence="6" id="KW-1185">Reference proteome</keyword>
<feature type="compositionally biased region" description="Low complexity" evidence="1">
    <location>
        <begin position="48"/>
        <end position="66"/>
    </location>
</feature>
<dbReference type="InterPro" id="IPR032710">
    <property type="entry name" value="NTF2-like_dom_sf"/>
</dbReference>
<organism evidence="5 6">
    <name type="scientific">Aquella oligotrophica</name>
    <dbReference type="NCBI Taxonomy" id="2067065"/>
    <lineage>
        <taxon>Bacteria</taxon>
        <taxon>Pseudomonadati</taxon>
        <taxon>Pseudomonadota</taxon>
        <taxon>Betaproteobacteria</taxon>
        <taxon>Neisseriales</taxon>
        <taxon>Neisseriaceae</taxon>
        <taxon>Aquella</taxon>
    </lineage>
</organism>
<feature type="domain" description="Tim44-like" evidence="4">
    <location>
        <begin position="201"/>
        <end position="330"/>
    </location>
</feature>
<keyword evidence="3" id="KW-0732">Signal</keyword>
<dbReference type="Pfam" id="PF04280">
    <property type="entry name" value="Tim44"/>
    <property type="match status" value="1"/>
</dbReference>
<dbReference type="KEGG" id="nba:CUN60_05985"/>
<proteinExistence type="predicted"/>
<feature type="region of interest" description="Disordered" evidence="1">
    <location>
        <begin position="48"/>
        <end position="76"/>
    </location>
</feature>